<dbReference type="PANTHER" id="PTHR10889:SF1">
    <property type="entry name" value="DEOXYRIBOSE-PHOSPHATE ALDOLASE"/>
    <property type="match status" value="1"/>
</dbReference>
<dbReference type="GO" id="GO:0016052">
    <property type="term" value="P:carbohydrate catabolic process"/>
    <property type="evidence" value="ECO:0007669"/>
    <property type="project" value="TreeGrafter"/>
</dbReference>
<dbReference type="EMBL" id="PELR01000043">
    <property type="protein sequence ID" value="RTH06224.1"/>
    <property type="molecule type" value="Genomic_DNA"/>
</dbReference>
<dbReference type="EMBL" id="LJJR01000007">
    <property type="protein sequence ID" value="KPD32528.1"/>
    <property type="molecule type" value="Genomic_DNA"/>
</dbReference>
<comment type="subcellular location">
    <subcellularLocation>
        <location evidence="7">Cytoplasm</location>
    </subcellularLocation>
</comment>
<dbReference type="InterPro" id="IPR013785">
    <property type="entry name" value="Aldolase_TIM"/>
</dbReference>
<keyword evidence="3 7" id="KW-0456">Lyase</keyword>
<dbReference type="GO" id="GO:0005737">
    <property type="term" value="C:cytoplasm"/>
    <property type="evidence" value="ECO:0007669"/>
    <property type="project" value="UniProtKB-SubCell"/>
</dbReference>
<feature type="active site" description="Schiff-base intermediate with acetaldehyde" evidence="7">
    <location>
        <position position="159"/>
    </location>
</feature>
<evidence type="ECO:0000256" key="5">
    <source>
        <dbReference type="ARBA" id="ARBA00048791"/>
    </source>
</evidence>
<proteinExistence type="inferred from homology"/>
<dbReference type="InterPro" id="IPR011343">
    <property type="entry name" value="DeoC"/>
</dbReference>
<dbReference type="HAMAP" id="MF_00114">
    <property type="entry name" value="DeoC_type1"/>
    <property type="match status" value="1"/>
</dbReference>
<dbReference type="InterPro" id="IPR028581">
    <property type="entry name" value="DeoC_typeI"/>
</dbReference>
<comment type="caution">
    <text evidence="8">The sequence shown here is derived from an EMBL/GenBank/DDBJ whole genome shotgun (WGS) entry which is preliminary data.</text>
</comment>
<evidence type="ECO:0000256" key="3">
    <source>
        <dbReference type="ARBA" id="ARBA00023239"/>
    </source>
</evidence>
<sequence>MDLAAHIDHTLLKPTATPEEILKVAEEALEHGFFGLCIPPSYVPLVRERYPHAPFRLVTVVGFPLGYQAQEVKALEAALAIAQGADEVDMVIHLGRASAGDYAYIEEEVRTVRQAAPKAVLKVILETGYFTPEAQGQPRRGYLENLAEAAIQGGADFLKTSTGFGPRGASLEDVELLVRVARGRAQVKAAGGIRNRETAIKLLEAGATRLGTSSGVALVKGEDGDGY</sequence>
<dbReference type="Proteomes" id="UP000053099">
    <property type="component" value="Unassembled WGS sequence"/>
</dbReference>
<dbReference type="PANTHER" id="PTHR10889">
    <property type="entry name" value="DEOXYRIBOSE-PHOSPHATE ALDOLASE"/>
    <property type="match status" value="1"/>
</dbReference>
<dbReference type="PATRIC" id="fig|37636.3.peg.2496"/>
<accession>A0A0N0IRB6</accession>
<dbReference type="UniPathway" id="UPA00002">
    <property type="reaction ID" value="UER00468"/>
</dbReference>
<organism evidence="8 10">
    <name type="scientific">Thermus scotoductus</name>
    <dbReference type="NCBI Taxonomy" id="37636"/>
    <lineage>
        <taxon>Bacteria</taxon>
        <taxon>Thermotogati</taxon>
        <taxon>Deinococcota</taxon>
        <taxon>Deinococci</taxon>
        <taxon>Thermales</taxon>
        <taxon>Thermaceae</taxon>
        <taxon>Thermus</taxon>
    </lineage>
</organism>
<name>A0A0N0IRB6_THESC</name>
<dbReference type="SMART" id="SM01133">
    <property type="entry name" value="DeoC"/>
    <property type="match status" value="1"/>
</dbReference>
<reference evidence="8 10" key="1">
    <citation type="submission" date="2015-09" db="EMBL/GenBank/DDBJ databases">
        <title>Draft genome sequence of Thermus scotoductus strain K1 isolated from a geothermal spring in Nagorno-Karabakh, Armenia.</title>
        <authorList>
            <person name="Saghatelyan A."/>
            <person name="Poghosyan L."/>
            <person name="Panosyan H."/>
            <person name="Birkeland N.-K."/>
        </authorList>
    </citation>
    <scope>NUCLEOTIDE SEQUENCE [LARGE SCALE GENOMIC DNA]</scope>
    <source>
        <strain evidence="8 10">K1</strain>
    </source>
</reference>
<reference evidence="9 11" key="2">
    <citation type="journal article" date="2019" name="Extremophiles">
        <title>Biogeography of thermophiles and predominance of Thermus scotoductus in domestic water heaters.</title>
        <authorList>
            <person name="Wilpiszeski R.L."/>
            <person name="Zhang Z."/>
            <person name="House C.H."/>
        </authorList>
    </citation>
    <scope>NUCLEOTIDE SEQUENCE [LARGE SCALE GENOMIC DNA]</scope>
    <source>
        <strain evidence="9 11">32_S32</strain>
    </source>
</reference>
<dbReference type="GO" id="GO:0009264">
    <property type="term" value="P:deoxyribonucleotide catabolic process"/>
    <property type="evidence" value="ECO:0007669"/>
    <property type="project" value="UniProtKB-UniRule"/>
</dbReference>
<evidence type="ECO:0000256" key="4">
    <source>
        <dbReference type="ARBA" id="ARBA00023270"/>
    </source>
</evidence>
<comment type="catalytic activity">
    <reaction evidence="5 7">
        <text>2-deoxy-D-ribose 5-phosphate = D-glyceraldehyde 3-phosphate + acetaldehyde</text>
        <dbReference type="Rhea" id="RHEA:12821"/>
        <dbReference type="ChEBI" id="CHEBI:15343"/>
        <dbReference type="ChEBI" id="CHEBI:59776"/>
        <dbReference type="ChEBI" id="CHEBI:62877"/>
        <dbReference type="EC" id="4.1.2.4"/>
    </reaction>
</comment>
<keyword evidence="2 7" id="KW-0963">Cytoplasm</keyword>
<evidence type="ECO:0000313" key="9">
    <source>
        <dbReference type="EMBL" id="RTH06224.1"/>
    </source>
</evidence>
<dbReference type="PIRSF" id="PIRSF001357">
    <property type="entry name" value="DeoC"/>
    <property type="match status" value="1"/>
</dbReference>
<evidence type="ECO:0000256" key="2">
    <source>
        <dbReference type="ARBA" id="ARBA00022490"/>
    </source>
</evidence>
<dbReference type="Pfam" id="PF01791">
    <property type="entry name" value="DeoC"/>
    <property type="match status" value="1"/>
</dbReference>
<dbReference type="Proteomes" id="UP000286910">
    <property type="component" value="Unassembled WGS sequence"/>
</dbReference>
<evidence type="ECO:0000313" key="8">
    <source>
        <dbReference type="EMBL" id="KPD32528.1"/>
    </source>
</evidence>
<dbReference type="Gene3D" id="3.20.20.70">
    <property type="entry name" value="Aldolase class I"/>
    <property type="match status" value="1"/>
</dbReference>
<dbReference type="GO" id="GO:0006018">
    <property type="term" value="P:2-deoxyribose 1-phosphate catabolic process"/>
    <property type="evidence" value="ECO:0007669"/>
    <property type="project" value="UniProtKB-UniRule"/>
</dbReference>
<dbReference type="GO" id="GO:0004139">
    <property type="term" value="F:deoxyribose-phosphate aldolase activity"/>
    <property type="evidence" value="ECO:0007669"/>
    <property type="project" value="UniProtKB-UniRule"/>
</dbReference>
<evidence type="ECO:0000256" key="7">
    <source>
        <dbReference type="HAMAP-Rule" id="MF_00114"/>
    </source>
</evidence>
<gene>
    <name evidence="7" type="primary">deoC</name>
    <name evidence="8" type="ORF">AN926_03790</name>
    <name evidence="9" type="ORF">CSW45_02080</name>
</gene>
<evidence type="ECO:0000313" key="11">
    <source>
        <dbReference type="Proteomes" id="UP000286910"/>
    </source>
</evidence>
<evidence type="ECO:0000256" key="1">
    <source>
        <dbReference type="ARBA" id="ARBA00010936"/>
    </source>
</evidence>
<protein>
    <recommendedName>
        <fullName evidence="7">Deoxyribose-phosphate aldolase</fullName>
        <shortName evidence="7">DERA</shortName>
        <ecNumber evidence="7">4.1.2.4</ecNumber>
    </recommendedName>
    <alternativeName>
        <fullName evidence="7">2-deoxy-D-ribose 5-phosphate aldolase</fullName>
    </alternativeName>
    <alternativeName>
        <fullName evidence="7">Phosphodeoxyriboaldolase</fullName>
        <shortName evidence="7">Deoxyriboaldolase</shortName>
    </alternativeName>
</protein>
<keyword evidence="4 7" id="KW-0704">Schiff base</keyword>
<dbReference type="AlphaFoldDB" id="A0A0N0IRB6"/>
<dbReference type="SUPFAM" id="SSF51569">
    <property type="entry name" value="Aldolase"/>
    <property type="match status" value="1"/>
</dbReference>
<dbReference type="CDD" id="cd00959">
    <property type="entry name" value="DeoC"/>
    <property type="match status" value="1"/>
</dbReference>
<dbReference type="NCBIfam" id="TIGR00126">
    <property type="entry name" value="deoC"/>
    <property type="match status" value="1"/>
</dbReference>
<dbReference type="InterPro" id="IPR002915">
    <property type="entry name" value="DeoC/FbaB/LacD_aldolase"/>
</dbReference>
<dbReference type="FunFam" id="3.20.20.70:FF:000044">
    <property type="entry name" value="Deoxyribose-phosphate aldolase"/>
    <property type="match status" value="1"/>
</dbReference>
<comment type="similarity">
    <text evidence="1 7">Belongs to the DeoC/FbaB aldolase family. DeoC type 1 subfamily.</text>
</comment>
<comment type="pathway">
    <text evidence="7">Carbohydrate degradation; 2-deoxy-D-ribose 1-phosphate degradation; D-glyceraldehyde 3-phosphate and acetaldehyde from 2-deoxy-alpha-D-ribose 1-phosphate: step 2/2.</text>
</comment>
<comment type="function">
    <text evidence="6 7">Catalyzes a reversible aldol reaction between acetaldehyde and D-glyceraldehyde 3-phosphate to generate 2-deoxy-D-ribose 5-phosphate.</text>
</comment>
<feature type="active site" description="Proton donor/acceptor" evidence="7">
    <location>
        <position position="89"/>
    </location>
</feature>
<dbReference type="RefSeq" id="WP_015717406.1">
    <property type="nucleotide sequence ID" value="NZ_PELN01000051.1"/>
</dbReference>
<dbReference type="EC" id="4.1.2.4" evidence="7"/>
<feature type="active site" description="Proton donor/acceptor" evidence="7">
    <location>
        <position position="188"/>
    </location>
</feature>
<evidence type="ECO:0000256" key="6">
    <source>
        <dbReference type="ARBA" id="ARBA00056337"/>
    </source>
</evidence>
<evidence type="ECO:0000313" key="10">
    <source>
        <dbReference type="Proteomes" id="UP000053099"/>
    </source>
</evidence>